<dbReference type="RefSeq" id="WP_124328184.1">
    <property type="nucleotide sequence ID" value="NZ_BEXT01000001.1"/>
</dbReference>
<keyword evidence="3" id="KW-1003">Cell membrane</keyword>
<evidence type="ECO:0000256" key="9">
    <source>
        <dbReference type="ARBA" id="ARBA00023136"/>
    </source>
</evidence>
<keyword evidence="12" id="KW-1185">Reference proteome</keyword>
<protein>
    <recommendedName>
        <fullName evidence="13">Sulfate transporter CysZ</fullName>
    </recommendedName>
</protein>
<dbReference type="PANTHER" id="PTHR37468:SF1">
    <property type="entry name" value="SULFATE TRANSPORTER CYSZ"/>
    <property type="match status" value="1"/>
</dbReference>
<organism evidence="11 12">
    <name type="scientific">Desulfonema ishimotonii</name>
    <dbReference type="NCBI Taxonomy" id="45657"/>
    <lineage>
        <taxon>Bacteria</taxon>
        <taxon>Pseudomonadati</taxon>
        <taxon>Thermodesulfobacteriota</taxon>
        <taxon>Desulfobacteria</taxon>
        <taxon>Desulfobacterales</taxon>
        <taxon>Desulfococcaceae</taxon>
        <taxon>Desulfonema</taxon>
    </lineage>
</organism>
<dbReference type="Pfam" id="PF07264">
    <property type="entry name" value="EI24"/>
    <property type="match status" value="1"/>
</dbReference>
<dbReference type="Proteomes" id="UP000288096">
    <property type="component" value="Unassembled WGS sequence"/>
</dbReference>
<dbReference type="OrthoDB" id="9787566at2"/>
<feature type="transmembrane region" description="Helical" evidence="10">
    <location>
        <begin position="143"/>
        <end position="163"/>
    </location>
</feature>
<dbReference type="GO" id="GO:0005886">
    <property type="term" value="C:plasma membrane"/>
    <property type="evidence" value="ECO:0007669"/>
    <property type="project" value="TreeGrafter"/>
</dbReference>
<dbReference type="EMBL" id="BEXT01000001">
    <property type="protein sequence ID" value="GBC60820.1"/>
    <property type="molecule type" value="Genomic_DNA"/>
</dbReference>
<proteinExistence type="predicted"/>
<evidence type="ECO:0000256" key="1">
    <source>
        <dbReference type="ARBA" id="ARBA00004141"/>
    </source>
</evidence>
<evidence type="ECO:0000313" key="12">
    <source>
        <dbReference type="Proteomes" id="UP000288096"/>
    </source>
</evidence>
<dbReference type="InterPro" id="IPR050480">
    <property type="entry name" value="CysZ-like"/>
</dbReference>
<dbReference type="AlphaFoldDB" id="A0A401FV34"/>
<evidence type="ECO:0000256" key="8">
    <source>
        <dbReference type="ARBA" id="ARBA00023032"/>
    </source>
</evidence>
<dbReference type="PANTHER" id="PTHR37468">
    <property type="entry name" value="SULFATE TRANSPORTER CYSZ"/>
    <property type="match status" value="1"/>
</dbReference>
<dbReference type="GO" id="GO:0019344">
    <property type="term" value="P:cysteine biosynthetic process"/>
    <property type="evidence" value="ECO:0007669"/>
    <property type="project" value="TreeGrafter"/>
</dbReference>
<dbReference type="InterPro" id="IPR059112">
    <property type="entry name" value="CysZ/EI24"/>
</dbReference>
<sequence length="256" mass="29042">MFLKEFFRGIGAYAKANRAIFKYRLWPYMIVPGLMSFCYILTLVIIGRTWFGVLADYVNTQWVPGFMQGAVVEMLTTFLLWVLLMLTGYVTYQPVILVLFSPVLSYLSEITEVRVYNQPGPPFHIKNILKDIIRSILINSRNILKMLLLILMAWILIIIPVVGAILSTVLIVLIQSYYNGFSLADYTLERKRYSVRESIRFVSQNRARFIGTGMGFMLMLLVPVLGWVAAPAYGTVAATLSALEIINDGASQIENM</sequence>
<evidence type="ECO:0000256" key="7">
    <source>
        <dbReference type="ARBA" id="ARBA00022989"/>
    </source>
</evidence>
<keyword evidence="6 10" id="KW-0812">Transmembrane</keyword>
<evidence type="ECO:0000256" key="5">
    <source>
        <dbReference type="ARBA" id="ARBA00022605"/>
    </source>
</evidence>
<keyword evidence="4" id="KW-0997">Cell inner membrane</keyword>
<comment type="caution">
    <text evidence="11">The sequence shown here is derived from an EMBL/GenBank/DDBJ whole genome shotgun (WGS) entry which is preliminary data.</text>
</comment>
<feature type="transmembrane region" description="Helical" evidence="10">
    <location>
        <begin position="66"/>
        <end position="92"/>
    </location>
</feature>
<keyword evidence="8" id="KW-0764">Sulfate transport</keyword>
<evidence type="ECO:0000313" key="11">
    <source>
        <dbReference type="EMBL" id="GBC60820.1"/>
    </source>
</evidence>
<evidence type="ECO:0000256" key="6">
    <source>
        <dbReference type="ARBA" id="ARBA00022692"/>
    </source>
</evidence>
<reference evidence="12" key="1">
    <citation type="submission" date="2017-11" db="EMBL/GenBank/DDBJ databases">
        <authorList>
            <person name="Watanabe M."/>
            <person name="Kojima H."/>
        </authorList>
    </citation>
    <scope>NUCLEOTIDE SEQUENCE [LARGE SCALE GENOMIC DNA]</scope>
    <source>
        <strain evidence="12">Tokyo 01</strain>
    </source>
</reference>
<reference evidence="12" key="2">
    <citation type="submission" date="2019-01" db="EMBL/GenBank/DDBJ databases">
        <title>Genome sequence of Desulfonema ishimotonii strain Tokyo 01.</title>
        <authorList>
            <person name="Fukui M."/>
        </authorList>
    </citation>
    <scope>NUCLEOTIDE SEQUENCE [LARGE SCALE GENOMIC DNA]</scope>
    <source>
        <strain evidence="12">Tokyo 01</strain>
    </source>
</reference>
<evidence type="ECO:0000256" key="10">
    <source>
        <dbReference type="SAM" id="Phobius"/>
    </source>
</evidence>
<name>A0A401FV34_9BACT</name>
<evidence type="ECO:0008006" key="13">
    <source>
        <dbReference type="Google" id="ProtNLM"/>
    </source>
</evidence>
<feature type="transmembrane region" description="Helical" evidence="10">
    <location>
        <begin position="209"/>
        <end position="230"/>
    </location>
</feature>
<keyword evidence="9 10" id="KW-0472">Membrane</keyword>
<keyword evidence="2" id="KW-0813">Transport</keyword>
<comment type="subcellular location">
    <subcellularLocation>
        <location evidence="1">Membrane</location>
        <topology evidence="1">Multi-pass membrane protein</topology>
    </subcellularLocation>
</comment>
<evidence type="ECO:0000256" key="3">
    <source>
        <dbReference type="ARBA" id="ARBA00022475"/>
    </source>
</evidence>
<gene>
    <name evidence="11" type="ORF">DENIS_1779</name>
</gene>
<accession>A0A401FV34</accession>
<evidence type="ECO:0000256" key="2">
    <source>
        <dbReference type="ARBA" id="ARBA00022448"/>
    </source>
</evidence>
<feature type="transmembrane region" description="Helical" evidence="10">
    <location>
        <begin position="25"/>
        <end position="46"/>
    </location>
</feature>
<keyword evidence="5" id="KW-0028">Amino-acid biosynthesis</keyword>
<dbReference type="GO" id="GO:0009675">
    <property type="term" value="F:high-affinity sulfate:proton symporter activity"/>
    <property type="evidence" value="ECO:0007669"/>
    <property type="project" value="TreeGrafter"/>
</dbReference>
<keyword evidence="7 10" id="KW-1133">Transmembrane helix</keyword>
<evidence type="ECO:0000256" key="4">
    <source>
        <dbReference type="ARBA" id="ARBA00022519"/>
    </source>
</evidence>
<dbReference type="GO" id="GO:0000103">
    <property type="term" value="P:sulfate assimilation"/>
    <property type="evidence" value="ECO:0007669"/>
    <property type="project" value="TreeGrafter"/>
</dbReference>